<evidence type="ECO:0000259" key="1">
    <source>
        <dbReference type="Pfam" id="PF22691"/>
    </source>
</evidence>
<gene>
    <name evidence="2" type="ORF">CLV41_101352</name>
</gene>
<reference evidence="2 3" key="1">
    <citation type="submission" date="2018-01" db="EMBL/GenBank/DDBJ databases">
        <title>Genomic Encyclopedia of Archaeal and Bacterial Type Strains, Phase II (KMG-II): from individual species to whole genera.</title>
        <authorList>
            <person name="Goeker M."/>
        </authorList>
    </citation>
    <scope>NUCLEOTIDE SEQUENCE [LARGE SCALE GENOMIC DNA]</scope>
    <source>
        <strain evidence="2 3">DSM 17023</strain>
    </source>
</reference>
<dbReference type="InterPro" id="IPR002155">
    <property type="entry name" value="Thiolase"/>
</dbReference>
<dbReference type="GO" id="GO:0003988">
    <property type="term" value="F:acetyl-CoA C-acyltransferase activity"/>
    <property type="evidence" value="ECO:0007669"/>
    <property type="project" value="UniProtKB-ARBA"/>
</dbReference>
<dbReference type="PANTHER" id="PTHR42870">
    <property type="entry name" value="ACETYL-COA C-ACETYLTRANSFERASE"/>
    <property type="match status" value="1"/>
</dbReference>
<dbReference type="Pfam" id="PF22691">
    <property type="entry name" value="Thiolase_C_1"/>
    <property type="match status" value="1"/>
</dbReference>
<dbReference type="Proteomes" id="UP000236959">
    <property type="component" value="Unassembled WGS sequence"/>
</dbReference>
<dbReference type="SUPFAM" id="SSF53901">
    <property type="entry name" value="Thiolase-like"/>
    <property type="match status" value="2"/>
</dbReference>
<dbReference type="Gene3D" id="3.40.47.10">
    <property type="match status" value="1"/>
</dbReference>
<dbReference type="AlphaFoldDB" id="A0A2S3V292"/>
<dbReference type="NCBIfam" id="NF004811">
    <property type="entry name" value="PRK06158.1"/>
    <property type="match status" value="1"/>
</dbReference>
<evidence type="ECO:0000313" key="3">
    <source>
        <dbReference type="Proteomes" id="UP000236959"/>
    </source>
</evidence>
<evidence type="ECO:0000313" key="2">
    <source>
        <dbReference type="EMBL" id="POF33903.1"/>
    </source>
</evidence>
<dbReference type="InterPro" id="IPR016039">
    <property type="entry name" value="Thiolase-like"/>
</dbReference>
<dbReference type="PIRSF" id="PIRSF000429">
    <property type="entry name" value="Ac-CoA_Ac_transf"/>
    <property type="match status" value="1"/>
</dbReference>
<accession>A0A2S3V292</accession>
<keyword evidence="2" id="KW-0808">Transferase</keyword>
<organism evidence="2 3">
    <name type="scientific">Roseibium marinum</name>
    <dbReference type="NCBI Taxonomy" id="281252"/>
    <lineage>
        <taxon>Bacteria</taxon>
        <taxon>Pseudomonadati</taxon>
        <taxon>Pseudomonadota</taxon>
        <taxon>Alphaproteobacteria</taxon>
        <taxon>Hyphomicrobiales</taxon>
        <taxon>Stappiaceae</taxon>
        <taxon>Roseibium</taxon>
    </lineage>
</organism>
<dbReference type="PANTHER" id="PTHR42870:SF1">
    <property type="entry name" value="NON-SPECIFIC LIPID-TRANSFER PROTEIN-LIKE 2"/>
    <property type="match status" value="1"/>
</dbReference>
<dbReference type="OrthoDB" id="9790314at2"/>
<keyword evidence="3" id="KW-1185">Reference proteome</keyword>
<dbReference type="EMBL" id="PPCN01000001">
    <property type="protein sequence ID" value="POF33903.1"/>
    <property type="molecule type" value="Genomic_DNA"/>
</dbReference>
<comment type="caution">
    <text evidence="2">The sequence shown here is derived from an EMBL/GenBank/DDBJ whole genome shotgun (WGS) entry which is preliminary data.</text>
</comment>
<protein>
    <submittedName>
        <fullName evidence="2">Acetyl-CoA acetyltransferase</fullName>
    </submittedName>
</protein>
<proteinExistence type="predicted"/>
<dbReference type="RefSeq" id="WP_103220552.1">
    <property type="nucleotide sequence ID" value="NZ_PPCN01000001.1"/>
</dbReference>
<sequence>MSTANGSSLRGGAAIVGVGTAGLGEAPGFNAMDIQALAVREALDDAGLKLSDVDGIFCANMSHTFPVISTIEYLGIQPRWIDGTNTGGSSFVAHAMAATLALQAGLCDVALICYGATMRSGAGRMVPATEQPVYEVPHKPRYPMTAYAMSAARHMAQFGTTREQLAEVAVSARLWARKNPQAFERGPLSIDDVLGARMVMEPLTVRDCCLLTDGAGAVVMTRADRARDLRKTPAYFLGGGVASYNRAVSEMPDLTSTAAKDSGERAYAMAGMKPSDMDVLQLYDAFTINVILFLEDLGFCPKGEGGAFVSGGRIAPGGELPVNTNGGGLSFCHPGMYGVFTLIEATRQLRGEAGDRQVSDVETVLCHGNGITLSHQATAIFGTQATL</sequence>
<feature type="domain" description="Thiolase C-terminal" evidence="1">
    <location>
        <begin position="240"/>
        <end position="383"/>
    </location>
</feature>
<dbReference type="InterPro" id="IPR055140">
    <property type="entry name" value="Thiolase_C_2"/>
</dbReference>
<dbReference type="CDD" id="cd00829">
    <property type="entry name" value="SCP-x_thiolase"/>
    <property type="match status" value="1"/>
</dbReference>
<name>A0A2S3V292_9HYPH</name>